<dbReference type="EMBL" id="CP029191">
    <property type="protein sequence ID" value="QES46292.1"/>
    <property type="molecule type" value="Genomic_DNA"/>
</dbReference>
<gene>
    <name evidence="1" type="ORF">DEJ49_28415</name>
</gene>
<evidence type="ECO:0000313" key="1">
    <source>
        <dbReference type="EMBL" id="QES46292.1"/>
    </source>
</evidence>
<accession>A0A5P2CTN6</accession>
<evidence type="ECO:0000313" key="2">
    <source>
        <dbReference type="Proteomes" id="UP000324015"/>
    </source>
</evidence>
<name>A0A5P2CTN6_STRVZ</name>
<organism evidence="1 2">
    <name type="scientific">Streptomyces venezuelae</name>
    <dbReference type="NCBI Taxonomy" id="54571"/>
    <lineage>
        <taxon>Bacteria</taxon>
        <taxon>Bacillati</taxon>
        <taxon>Actinomycetota</taxon>
        <taxon>Actinomycetes</taxon>
        <taxon>Kitasatosporales</taxon>
        <taxon>Streptomycetaceae</taxon>
        <taxon>Streptomyces</taxon>
    </lineage>
</organism>
<sequence>MHEERITQALWDLADPTPAKVRTILHDLGYIDERIHDLRRSGTTTRFSLDLRDRGGQLCLDGTAAGEKTVVDKCGAPSGT</sequence>
<reference evidence="1 2" key="1">
    <citation type="submission" date="2018-05" db="EMBL/GenBank/DDBJ databases">
        <title>Streptomyces venezuelae.</title>
        <authorList>
            <person name="Kim W."/>
            <person name="Lee N."/>
            <person name="Cho B.-K."/>
        </authorList>
    </citation>
    <scope>NUCLEOTIDE SEQUENCE [LARGE SCALE GENOMIC DNA]</scope>
    <source>
        <strain evidence="1 2">ATCC 14585</strain>
    </source>
</reference>
<dbReference type="Proteomes" id="UP000324015">
    <property type="component" value="Chromosome"/>
</dbReference>
<dbReference type="AlphaFoldDB" id="A0A5P2CTN6"/>
<protein>
    <submittedName>
        <fullName evidence="1">Uncharacterized protein</fullName>
    </submittedName>
</protein>
<proteinExistence type="predicted"/>